<keyword evidence="1" id="KW-0732">Signal</keyword>
<dbReference type="InterPro" id="IPR052196">
    <property type="entry name" value="Bact_Kbp"/>
</dbReference>
<dbReference type="SMART" id="SM00257">
    <property type="entry name" value="LysM"/>
    <property type="match status" value="1"/>
</dbReference>
<sequence>MRMNKLIILACLLLLPAVAIAQDNPRIYTIQKGDTLWGISKRFITDPWYWPNLWANNPFIRNPHLIYPGQKLAIYDGRIELLPEYPQDEPVVEEPTAEPLPEPVEEITFTTAGDLNSFISNDRLENVGRLVDTVDNRIMMTQGDTVFLQMSDEQAAIGNKYQIFKLADPVIHPQTGANLGFQIIYRGALQLTAAHEQVYSGTISKAVNEIERGDILLPVTEHSSTIVLKRAETPLEGCIIAANPEKMALGQRDIFYIDLGTTDGLEVGNMMTIVRPRQATELALQDRNIVLPDTLLGRALVVKTDAESSAAVILKSAEPIYRGDLVYTEME</sequence>
<organism evidence="3 4">
    <name type="scientific">Desulfuromonas acetoxidans (strain DSM 684 / 11070)</name>
    <dbReference type="NCBI Taxonomy" id="281689"/>
    <lineage>
        <taxon>Bacteria</taxon>
        <taxon>Pseudomonadati</taxon>
        <taxon>Thermodesulfobacteriota</taxon>
        <taxon>Desulfuromonadia</taxon>
        <taxon>Desulfuromonadales</taxon>
        <taxon>Desulfuromonadaceae</taxon>
        <taxon>Desulfuromonas</taxon>
    </lineage>
</organism>
<gene>
    <name evidence="3" type="ORF">Dace_2714</name>
</gene>
<accession>Q1K220</accession>
<dbReference type="SUPFAM" id="SSF54106">
    <property type="entry name" value="LysM domain"/>
    <property type="match status" value="1"/>
</dbReference>
<reference evidence="3" key="1">
    <citation type="submission" date="2006-05" db="EMBL/GenBank/DDBJ databases">
        <title>Annotation of the draft genome assembly of Desulfuromonas acetoxidans DSM 684.</title>
        <authorList>
            <consortium name="US DOE Joint Genome Institute (JGI-ORNL)"/>
            <person name="Larimer F."/>
            <person name="Land M."/>
            <person name="Hauser L."/>
        </authorList>
    </citation>
    <scope>NUCLEOTIDE SEQUENCE [LARGE SCALE GENOMIC DNA]</scope>
    <source>
        <strain evidence="3">DSM 684</strain>
    </source>
</reference>
<dbReference type="InterPro" id="IPR018392">
    <property type="entry name" value="LysM"/>
</dbReference>
<evidence type="ECO:0000256" key="1">
    <source>
        <dbReference type="SAM" id="SignalP"/>
    </source>
</evidence>
<feature type="chain" id="PRO_5004192694" evidence="1">
    <location>
        <begin position="22"/>
        <end position="331"/>
    </location>
</feature>
<evidence type="ECO:0000313" key="4">
    <source>
        <dbReference type="Proteomes" id="UP000005695"/>
    </source>
</evidence>
<dbReference type="EMBL" id="AAEW02000004">
    <property type="protein sequence ID" value="EAT16619.1"/>
    <property type="molecule type" value="Genomic_DNA"/>
</dbReference>
<reference evidence="3" key="2">
    <citation type="submission" date="2006-05" db="EMBL/GenBank/DDBJ databases">
        <title>Sequencing of the draft genome and assembly of Desulfuromonas acetoxidans DSM 684.</title>
        <authorList>
            <consortium name="US DOE Joint Genome Institute (JGI-PGF)"/>
            <person name="Copeland A."/>
            <person name="Lucas S."/>
            <person name="Lapidus A."/>
            <person name="Barry K."/>
            <person name="Detter J.C."/>
            <person name="Glavina del Rio T."/>
            <person name="Hammon N."/>
            <person name="Israni S."/>
            <person name="Dalin E."/>
            <person name="Tice H."/>
            <person name="Bruce D."/>
            <person name="Pitluck S."/>
            <person name="Richardson P."/>
        </authorList>
    </citation>
    <scope>NUCLEOTIDE SEQUENCE [LARGE SCALE GENOMIC DNA]</scope>
    <source>
        <strain evidence="3">DSM 684</strain>
    </source>
</reference>
<dbReference type="Gene3D" id="3.10.350.10">
    <property type="entry name" value="LysM domain"/>
    <property type="match status" value="1"/>
</dbReference>
<dbReference type="AlphaFoldDB" id="Q1K220"/>
<keyword evidence="4" id="KW-1185">Reference proteome</keyword>
<feature type="domain" description="LysM" evidence="2">
    <location>
        <begin position="26"/>
        <end position="74"/>
    </location>
</feature>
<comment type="caution">
    <text evidence="3">The sequence shown here is derived from an EMBL/GenBank/DDBJ whole genome shotgun (WGS) entry which is preliminary data.</text>
</comment>
<evidence type="ECO:0000259" key="2">
    <source>
        <dbReference type="PROSITE" id="PS51782"/>
    </source>
</evidence>
<dbReference type="Pfam" id="PF01476">
    <property type="entry name" value="LysM"/>
    <property type="match status" value="1"/>
</dbReference>
<proteinExistence type="predicted"/>
<name>Q1K220_DESA6</name>
<dbReference type="InterPro" id="IPR036779">
    <property type="entry name" value="LysM_dom_sf"/>
</dbReference>
<dbReference type="Proteomes" id="UP000005695">
    <property type="component" value="Unassembled WGS sequence"/>
</dbReference>
<dbReference type="CDD" id="cd00118">
    <property type="entry name" value="LysM"/>
    <property type="match status" value="1"/>
</dbReference>
<dbReference type="PANTHER" id="PTHR34700:SF4">
    <property type="entry name" value="PHAGE-LIKE ELEMENT PBSX PROTEIN XKDP"/>
    <property type="match status" value="1"/>
</dbReference>
<protein>
    <submittedName>
        <fullName evidence="3">Peptidoglycan-binding LysM</fullName>
    </submittedName>
</protein>
<dbReference type="PANTHER" id="PTHR34700">
    <property type="entry name" value="POTASSIUM BINDING PROTEIN KBP"/>
    <property type="match status" value="1"/>
</dbReference>
<feature type="signal peptide" evidence="1">
    <location>
        <begin position="1"/>
        <end position="21"/>
    </location>
</feature>
<dbReference type="PROSITE" id="PS51782">
    <property type="entry name" value="LYSM"/>
    <property type="match status" value="1"/>
</dbReference>
<evidence type="ECO:0000313" key="3">
    <source>
        <dbReference type="EMBL" id="EAT16619.1"/>
    </source>
</evidence>